<dbReference type="KEGG" id="mjh:JH146_1452"/>
<comment type="function">
    <text evidence="8">Catalyzes the complex heterocyclic radical-mediated conversion of 6-carboxy-5,6,7,8-tetrahydropterin (CPH4) to 7-carboxy-7-deazaguanine (CDG), a step common to the biosynthetic pathways of all 7-deazapurine-containing compounds.</text>
</comment>
<comment type="cofactor">
    <cofactor evidence="8">
        <name>S-adenosyl-L-methionine</name>
        <dbReference type="ChEBI" id="CHEBI:59789"/>
    </cofactor>
    <text evidence="8">Binds 1 S-adenosyl-L-methionine per subunit.</text>
</comment>
<feature type="binding site" evidence="8">
    <location>
        <position position="28"/>
    </location>
    <ligand>
        <name>[4Fe-4S] cluster</name>
        <dbReference type="ChEBI" id="CHEBI:49883"/>
        <note>4Fe-4S-S-AdoMet</note>
    </ligand>
</feature>
<evidence type="ECO:0000313" key="11">
    <source>
        <dbReference type="Proteomes" id="UP000028781"/>
    </source>
</evidence>
<feature type="binding site" evidence="8">
    <location>
        <position position="24"/>
    </location>
    <ligand>
        <name>substrate</name>
    </ligand>
</feature>
<accession>A0A076LKV7</accession>
<protein>
    <recommendedName>
        <fullName evidence="8">7-carboxy-7-deazaguanine synthase</fullName>
        <shortName evidence="8">CDG synthase</shortName>
        <ecNumber evidence="8">4.3.99.3</ecNumber>
    </recommendedName>
    <alternativeName>
        <fullName evidence="8">Archaeosine biosynthesis protein QueE</fullName>
    </alternativeName>
</protein>
<evidence type="ECO:0000313" key="10">
    <source>
        <dbReference type="EMBL" id="AIJ06294.1"/>
    </source>
</evidence>
<dbReference type="PANTHER" id="PTHR42836:SF1">
    <property type="entry name" value="7-CARBOXY-7-DEAZAGUANINE SYNTHASE"/>
    <property type="match status" value="1"/>
</dbReference>
<dbReference type="PIRSF" id="PIRSF000370">
    <property type="entry name" value="QueE"/>
    <property type="match status" value="1"/>
</dbReference>
<evidence type="ECO:0000256" key="6">
    <source>
        <dbReference type="ARBA" id="ARBA00023014"/>
    </source>
</evidence>
<dbReference type="GO" id="GO:0000287">
    <property type="term" value="F:magnesium ion binding"/>
    <property type="evidence" value="ECO:0007669"/>
    <property type="project" value="UniProtKB-UniRule"/>
</dbReference>
<evidence type="ECO:0000256" key="1">
    <source>
        <dbReference type="ARBA" id="ARBA00022485"/>
    </source>
</evidence>
<keyword evidence="11" id="KW-1185">Reference proteome</keyword>
<dbReference type="HOGENOM" id="CLU_066739_1_0_2"/>
<dbReference type="InterPro" id="IPR058240">
    <property type="entry name" value="rSAM_sf"/>
</dbReference>
<dbReference type="RefSeq" id="WP_048202380.1">
    <property type="nucleotide sequence ID" value="NZ_CP009149.1"/>
</dbReference>
<dbReference type="HAMAP" id="MF_00917">
    <property type="entry name" value="QueE"/>
    <property type="match status" value="1"/>
</dbReference>
<dbReference type="OrthoDB" id="7980at2157"/>
<reference evidence="10 11" key="1">
    <citation type="journal article" date="2015" name="Int. J. Syst. Evol. Microbiol.">
        <title>M ethanocaldococcus bathoardescens sp. nov., a hyperthermophilic methanogen isolated from a volcanically active deep-sea hydrothermal vent.</title>
        <authorList>
            <person name="Stewart L.C."/>
            <person name="Jung J.H."/>
            <person name="Kim Y.T."/>
            <person name="Kwon S.W."/>
            <person name="Park C.S."/>
            <person name="Holden J.F."/>
        </authorList>
    </citation>
    <scope>NUCLEOTIDE SEQUENCE [LARGE SCALE GENOMIC DNA]</scope>
    <source>
        <strain evidence="10 11">JH146</strain>
    </source>
</reference>
<dbReference type="EMBL" id="CP009149">
    <property type="protein sequence ID" value="AIJ06294.1"/>
    <property type="molecule type" value="Genomic_DNA"/>
</dbReference>
<feature type="binding site" evidence="8">
    <location>
        <begin position="34"/>
        <end position="36"/>
    </location>
    <ligand>
        <name>S-adenosyl-L-methionine</name>
        <dbReference type="ChEBI" id="CHEBI:59789"/>
    </ligand>
</feature>
<keyword evidence="1 8" id="KW-0004">4Fe-4S</keyword>
<dbReference type="UniPathway" id="UPA00391"/>
<keyword evidence="3 8" id="KW-0479">Metal-binding</keyword>
<dbReference type="SUPFAM" id="SSF102114">
    <property type="entry name" value="Radical SAM enzymes"/>
    <property type="match status" value="1"/>
</dbReference>
<evidence type="ECO:0000256" key="7">
    <source>
        <dbReference type="ARBA" id="ARBA00023239"/>
    </source>
</evidence>
<comment type="caution">
    <text evidence="8">Lacks conserved residue(s) required for the propagation of feature annotation.</text>
</comment>
<dbReference type="InterPro" id="IPR013785">
    <property type="entry name" value="Aldolase_TIM"/>
</dbReference>
<dbReference type="GO" id="GO:0016840">
    <property type="term" value="F:carbon-nitrogen lyase activity"/>
    <property type="evidence" value="ECO:0007669"/>
    <property type="project" value="UniProtKB-UniRule"/>
</dbReference>
<keyword evidence="4 8" id="KW-0460">Magnesium</keyword>
<dbReference type="EC" id="4.3.99.3" evidence="8"/>
<comment type="subunit">
    <text evidence="8">Homodimer.</text>
</comment>
<evidence type="ECO:0000256" key="3">
    <source>
        <dbReference type="ARBA" id="ARBA00022723"/>
    </source>
</evidence>
<feature type="binding site" evidence="8">
    <location>
        <position position="84"/>
    </location>
    <ligand>
        <name>substrate</name>
    </ligand>
</feature>
<feature type="domain" description="Radical SAM core" evidence="9">
    <location>
        <begin position="15"/>
        <end position="243"/>
    </location>
</feature>
<dbReference type="Gene3D" id="3.20.20.70">
    <property type="entry name" value="Aldolase class I"/>
    <property type="match status" value="1"/>
</dbReference>
<dbReference type="Pfam" id="PF04055">
    <property type="entry name" value="Radical_SAM"/>
    <property type="match status" value="1"/>
</dbReference>
<dbReference type="GO" id="GO:1904047">
    <property type="term" value="F:S-adenosyl-L-methionine binding"/>
    <property type="evidence" value="ECO:0007669"/>
    <property type="project" value="UniProtKB-UniRule"/>
</dbReference>
<comment type="catalytic activity">
    <reaction evidence="8">
        <text>6-carboxy-5,6,7,8-tetrahydropterin + H(+) = 7-carboxy-7-carbaguanine + NH4(+)</text>
        <dbReference type="Rhea" id="RHEA:27974"/>
        <dbReference type="ChEBI" id="CHEBI:15378"/>
        <dbReference type="ChEBI" id="CHEBI:28938"/>
        <dbReference type="ChEBI" id="CHEBI:61032"/>
        <dbReference type="ChEBI" id="CHEBI:61036"/>
        <dbReference type="EC" id="4.3.99.3"/>
    </reaction>
</comment>
<comment type="cofactor">
    <cofactor evidence="8">
        <name>Mg(2+)</name>
        <dbReference type="ChEBI" id="CHEBI:18420"/>
    </cofactor>
</comment>
<keyword evidence="6 8" id="KW-0411">Iron-sulfur</keyword>
<dbReference type="STRING" id="1301915.JH146_1452"/>
<evidence type="ECO:0000259" key="9">
    <source>
        <dbReference type="PROSITE" id="PS51918"/>
    </source>
</evidence>
<evidence type="ECO:0000256" key="5">
    <source>
        <dbReference type="ARBA" id="ARBA00023004"/>
    </source>
</evidence>
<dbReference type="GO" id="GO:0051539">
    <property type="term" value="F:4 iron, 4 sulfur cluster binding"/>
    <property type="evidence" value="ECO:0007669"/>
    <property type="project" value="UniProtKB-UniRule"/>
</dbReference>
<evidence type="ECO:0000256" key="2">
    <source>
        <dbReference type="ARBA" id="ARBA00022691"/>
    </source>
</evidence>
<dbReference type="Proteomes" id="UP000028781">
    <property type="component" value="Chromosome"/>
</dbReference>
<dbReference type="InterPro" id="IPR024924">
    <property type="entry name" value="7-CO-7-deazaguanine_synth-like"/>
</dbReference>
<feature type="binding site" evidence="8">
    <location>
        <position position="32"/>
    </location>
    <ligand>
        <name>[4Fe-4S] cluster</name>
        <dbReference type="ChEBI" id="CHEBI:49883"/>
        <note>4Fe-4S-S-AdoMet</note>
    </ligand>
</feature>
<dbReference type="GeneID" id="24892084"/>
<dbReference type="PANTHER" id="PTHR42836">
    <property type="entry name" value="7-CARBOXY-7-DEAZAGUANINE SYNTHASE"/>
    <property type="match status" value="1"/>
</dbReference>
<comment type="similarity">
    <text evidence="8">Belongs to the radical SAM superfamily. 7-carboxy-7-deazaguanine synthase family.</text>
</comment>
<dbReference type="AlphaFoldDB" id="A0A076LKV7"/>
<keyword evidence="7 8" id="KW-0456">Lyase</keyword>
<sequence length="243" mass="28238">MIREIFSSIMGEGKYIGRRFIFVRFAGCPLNCVYCDEESKGYFNRVEKIPGSGEFETLQKMEIEDIINAIDRLKTPDLFAVSFTGGEPLLYHKQIKEVVEILKDKGYRTFLESNGMFPEKVFYFDIASIDIKLREHFEYIKDEDYKKLYKNELKTIKKLYNLNSDVYAKVVIMEETNIEDVKIIAKDLSDIGNITLCIQPVTPHGNIKSPSQKKLFEIMEACGEYLKDNVMLTIQMHKYLGML</sequence>
<dbReference type="PROSITE" id="PS51918">
    <property type="entry name" value="RADICAL_SAM"/>
    <property type="match status" value="1"/>
</dbReference>
<feature type="binding site" evidence="8">
    <location>
        <begin position="9"/>
        <end position="11"/>
    </location>
    <ligand>
        <name>substrate</name>
    </ligand>
</feature>
<feature type="binding site" evidence="8">
    <location>
        <position position="35"/>
    </location>
    <ligand>
        <name>[4Fe-4S] cluster</name>
        <dbReference type="ChEBI" id="CHEBI:49883"/>
        <note>4Fe-4S-S-AdoMet</note>
    </ligand>
</feature>
<comment type="cofactor">
    <cofactor evidence="8">
        <name>[4Fe-4S] cluster</name>
        <dbReference type="ChEBI" id="CHEBI:49883"/>
    </cofactor>
    <text evidence="8">Binds 1 [4Fe-4S] cluster. The cluster is coordinated with 3 cysteines and an exchangeable S-adenosyl-L-methionine.</text>
</comment>
<dbReference type="SFLD" id="SFLDS00029">
    <property type="entry name" value="Radical_SAM"/>
    <property type="match status" value="1"/>
</dbReference>
<comment type="pathway">
    <text evidence="8">Purine metabolism; 7-cyano-7-deazaguanine biosynthesis.</text>
</comment>
<evidence type="ECO:0000256" key="4">
    <source>
        <dbReference type="ARBA" id="ARBA00022842"/>
    </source>
</evidence>
<organism evidence="10 11">
    <name type="scientific">Methanocaldococcus bathoardescens</name>
    <dbReference type="NCBI Taxonomy" id="1301915"/>
    <lineage>
        <taxon>Archaea</taxon>
        <taxon>Methanobacteriati</taxon>
        <taxon>Methanobacteriota</taxon>
        <taxon>Methanomada group</taxon>
        <taxon>Methanococci</taxon>
        <taxon>Methanococcales</taxon>
        <taxon>Methanocaldococcaceae</taxon>
        <taxon>Methanocaldococcus</taxon>
    </lineage>
</organism>
<feature type="binding site" evidence="8">
    <location>
        <position position="86"/>
    </location>
    <ligand>
        <name>S-adenosyl-L-methionine</name>
        <dbReference type="ChEBI" id="CHEBI:59789"/>
    </ligand>
</feature>
<evidence type="ECO:0000256" key="8">
    <source>
        <dbReference type="HAMAP-Rule" id="MF_00917"/>
    </source>
</evidence>
<dbReference type="SFLD" id="SFLDG01067">
    <property type="entry name" value="SPASM/twitch_domain_containing"/>
    <property type="match status" value="1"/>
</dbReference>
<gene>
    <name evidence="8" type="primary">queE</name>
    <name evidence="10" type="ORF">JH146_1452</name>
</gene>
<dbReference type="CDD" id="cd01335">
    <property type="entry name" value="Radical_SAM"/>
    <property type="match status" value="1"/>
</dbReference>
<keyword evidence="5 8" id="KW-0408">Iron</keyword>
<keyword evidence="2 8" id="KW-0949">S-adenosyl-L-methionine</keyword>
<name>A0A076LKV7_9EURY</name>
<dbReference type="InterPro" id="IPR007197">
    <property type="entry name" value="rSAM"/>
</dbReference>
<proteinExistence type="inferred from homology"/>